<evidence type="ECO:0008006" key="4">
    <source>
        <dbReference type="Google" id="ProtNLM"/>
    </source>
</evidence>
<dbReference type="EMBL" id="WHPN01000256">
    <property type="protein sequence ID" value="KAF4408920.1"/>
    <property type="molecule type" value="Genomic_DNA"/>
</dbReference>
<protein>
    <recommendedName>
        <fullName evidence="4">CD225/dispanin family protein</fullName>
    </recommendedName>
</protein>
<sequence length="89" mass="9484">MTSSIQVVAAAQSDGYMFRLFWGLVVTPIGLILACDYRNASIRLFDFIESHTPGGAGSASHNLLRVFGAILGLVGLSTSIFAAYKIIFG</sequence>
<dbReference type="RefSeq" id="WP_156205875.1">
    <property type="nucleotide sequence ID" value="NZ_WHPN01000256.1"/>
</dbReference>
<keyword evidence="1" id="KW-0472">Membrane</keyword>
<feature type="transmembrane region" description="Helical" evidence="1">
    <location>
        <begin position="16"/>
        <end position="35"/>
    </location>
</feature>
<gene>
    <name evidence="2" type="ORF">GCU69_11585</name>
</gene>
<organism evidence="2 3">
    <name type="scientific">Streptomyces lycii</name>
    <dbReference type="NCBI Taxonomy" id="2654337"/>
    <lineage>
        <taxon>Bacteria</taxon>
        <taxon>Bacillati</taxon>
        <taxon>Actinomycetota</taxon>
        <taxon>Actinomycetes</taxon>
        <taxon>Kitasatosporales</taxon>
        <taxon>Streptomycetaceae</taxon>
        <taxon>Streptomyces</taxon>
    </lineage>
</organism>
<keyword evidence="1" id="KW-1133">Transmembrane helix</keyword>
<dbReference type="Proteomes" id="UP000621266">
    <property type="component" value="Unassembled WGS sequence"/>
</dbReference>
<evidence type="ECO:0000256" key="1">
    <source>
        <dbReference type="SAM" id="Phobius"/>
    </source>
</evidence>
<proteinExistence type="predicted"/>
<feature type="transmembrane region" description="Helical" evidence="1">
    <location>
        <begin position="66"/>
        <end position="87"/>
    </location>
</feature>
<keyword evidence="3" id="KW-1185">Reference proteome</keyword>
<evidence type="ECO:0000313" key="2">
    <source>
        <dbReference type="EMBL" id="KAF4408920.1"/>
    </source>
</evidence>
<accession>A0ABQ7FKL0</accession>
<evidence type="ECO:0000313" key="3">
    <source>
        <dbReference type="Proteomes" id="UP000621266"/>
    </source>
</evidence>
<name>A0ABQ7FKL0_9ACTN</name>
<keyword evidence="1" id="KW-0812">Transmembrane</keyword>
<reference evidence="2 3" key="1">
    <citation type="submission" date="2019-10" db="EMBL/GenBank/DDBJ databases">
        <title>Streptomyces tenebrisbrunneis sp.nov., an endogenous actinomycete isolated from of Lycium ruthenicum.</title>
        <authorList>
            <person name="Ma L."/>
        </authorList>
    </citation>
    <scope>NUCLEOTIDE SEQUENCE [LARGE SCALE GENOMIC DNA]</scope>
    <source>
        <strain evidence="2 3">TRM 66187</strain>
    </source>
</reference>
<comment type="caution">
    <text evidence="2">The sequence shown here is derived from an EMBL/GenBank/DDBJ whole genome shotgun (WGS) entry which is preliminary data.</text>
</comment>